<name>A0A0C3EC24_9VIBR</name>
<dbReference type="OrthoDB" id="8565469at2"/>
<evidence type="ECO:0000313" key="3">
    <source>
        <dbReference type="Proteomes" id="UP000031977"/>
    </source>
</evidence>
<dbReference type="InterPro" id="IPR011990">
    <property type="entry name" value="TPR-like_helical_dom_sf"/>
</dbReference>
<organism evidence="2 3">
    <name type="scientific">Vibrio mytili</name>
    <dbReference type="NCBI Taxonomy" id="50718"/>
    <lineage>
        <taxon>Bacteria</taxon>
        <taxon>Pseudomonadati</taxon>
        <taxon>Pseudomonadota</taxon>
        <taxon>Gammaproteobacteria</taxon>
        <taxon>Vibrionales</taxon>
        <taxon>Vibrionaceae</taxon>
        <taxon>Vibrio</taxon>
    </lineage>
</organism>
<dbReference type="PANTHER" id="PTHR12558">
    <property type="entry name" value="CELL DIVISION CYCLE 16,23,27"/>
    <property type="match status" value="1"/>
</dbReference>
<proteinExistence type="predicted"/>
<sequence length="910" mass="103356">MDVALEQLNKLVKVEPKASHYRHSAEIAVALEELAVATDALHQAIELEGDIQDYQALHQIYRWQDDIKNAQAVSIALLPLSPTEEQLRNGLEDSQALSDIYYIGVFLSALAKQNRLRQDEYSQWVDAIEKSQGTDAALKSVIELAQTHPNDSQLISHKMRLYSYQNNSQAAISQWRDLRRLRSPTQKEALTALDMFLMQHQPQQALNALIAPENWLEAENLYLKRVAALAWETSNRAVAIKSFNQLATRQSDQLDIYRYVKVLSPLDRDSSAMLVALYRQTDNDQILLLLISESQQRGDSDRLKQLVDLAASDPSLVRNLDVLNIRVELSLQEGKTDQAAELLKTILEISPADPTAINSLMWIAIETKDHHHLSELYDRYKLVLADDQNLWLAFATANQQLGNWAEAAIWYKQLLLNNDAPDVSILLNYATLLEKTGQLDKAYELRKFVLYQRKQELLASQGGDSSYRSLIALFTSPTFAQSMIEFEATTAPSPERTAELYRHYLANNQTDRLLYWQQNTALGQYPLPDWQKLSLAMKQNDKDAVERLLANSVNLPVTDKYAALKKVGQQQAAWDEGENLLGTMQDKDSEAQLLKMHAQQNPDKNRSLRGQVLSISSWDITRYSLDFYAPHSSGFWRLGNDYQQTSTIDNLQSSDLRNEHRLRGSYHQQFSDSSAEIGFDIADGIGDQRLGLIGHYQFAINDDWQAKFSLSLNSHIEASKLLTVAGQDNTLGFSTHYRLTNRESLSLRLNYHDLKTRFDDNIGQGWDMNLRVTEQLFINDPAWQAYADISTHNIKHDSSPLTGFNQWYQGNTPITSSDFIANRYQRLSIGQRLYHGTPGLPGPTVPSPRYWLDTSLGYNTVTSKPDLTLSAGLGWEILGSDELYLTTSWQSQDRNGTDSLQLSLGYYYSF</sequence>
<accession>A0A0C3EC24</accession>
<reference evidence="2 3" key="1">
    <citation type="submission" date="2015-01" db="EMBL/GenBank/DDBJ databases">
        <title>Draft genome of Vibrio mytili type strain CAIM 528.</title>
        <authorList>
            <person name="Gonzalez-Castillo A."/>
            <person name="Gomez-Gil B."/>
            <person name="Enciso-Ibarra J."/>
        </authorList>
    </citation>
    <scope>NUCLEOTIDE SEQUENCE [LARGE SCALE GENOMIC DNA]</scope>
    <source>
        <strain evidence="2 3">CAIM 528</strain>
    </source>
</reference>
<evidence type="ECO:0000313" key="2">
    <source>
        <dbReference type="EMBL" id="KIN11978.1"/>
    </source>
</evidence>
<comment type="caution">
    <text evidence="2">The sequence shown here is derived from an EMBL/GenBank/DDBJ whole genome shotgun (WGS) entry which is preliminary data.</text>
</comment>
<dbReference type="InterPro" id="IPR057306">
    <property type="entry name" value="B-barrel_PelB_C"/>
</dbReference>
<dbReference type="RefSeq" id="WP_041154469.1">
    <property type="nucleotide sequence ID" value="NZ_JXOK01000009.1"/>
</dbReference>
<dbReference type="Pfam" id="PF13429">
    <property type="entry name" value="TPR_15"/>
    <property type="match status" value="1"/>
</dbReference>
<protein>
    <recommendedName>
        <fullName evidence="1">PelB C-terminal domain-containing protein</fullName>
    </recommendedName>
</protein>
<evidence type="ECO:0000259" key="1">
    <source>
        <dbReference type="Pfam" id="PF24604"/>
    </source>
</evidence>
<dbReference type="SUPFAM" id="SSF48452">
    <property type="entry name" value="TPR-like"/>
    <property type="match status" value="2"/>
</dbReference>
<dbReference type="Proteomes" id="UP000031977">
    <property type="component" value="Unassembled WGS sequence"/>
</dbReference>
<dbReference type="AlphaFoldDB" id="A0A0C3EC24"/>
<dbReference type="EMBL" id="JXOK01000009">
    <property type="protein sequence ID" value="KIN11978.1"/>
    <property type="molecule type" value="Genomic_DNA"/>
</dbReference>
<dbReference type="STRING" id="50718.SU60_04225"/>
<dbReference type="Gene3D" id="1.25.40.10">
    <property type="entry name" value="Tetratricopeptide repeat domain"/>
    <property type="match status" value="1"/>
</dbReference>
<keyword evidence="3" id="KW-1185">Reference proteome</keyword>
<dbReference type="PANTHER" id="PTHR12558:SF13">
    <property type="entry name" value="CELL DIVISION CYCLE PROTEIN 27 HOMOLOG"/>
    <property type="match status" value="1"/>
</dbReference>
<dbReference type="Pfam" id="PF24604">
    <property type="entry name" value="B-barrel_PelB_C"/>
    <property type="match status" value="1"/>
</dbReference>
<gene>
    <name evidence="2" type="ORF">SU60_04225</name>
</gene>
<feature type="domain" description="PelB C-terminal" evidence="1">
    <location>
        <begin position="630"/>
        <end position="909"/>
    </location>
</feature>